<feature type="binding site" evidence="9">
    <location>
        <position position="236"/>
    </location>
    <ligand>
        <name>ATP</name>
        <dbReference type="ChEBI" id="CHEBI:30616"/>
    </ligand>
</feature>
<feature type="binding site" evidence="9">
    <location>
        <position position="208"/>
    </location>
    <ligand>
        <name>a ribonucleoside 5'-phosphate</name>
        <dbReference type="ChEBI" id="CHEBI:58043"/>
    </ligand>
</feature>
<dbReference type="Gene3D" id="3.40.50.300">
    <property type="entry name" value="P-loop containing nucleotide triphosphate hydrolases"/>
    <property type="match status" value="1"/>
</dbReference>
<feature type="binding site" evidence="9">
    <location>
        <position position="98"/>
    </location>
    <ligand>
        <name>a ribonucleoside 5'-phosphate</name>
        <dbReference type="ChEBI" id="CHEBI:58043"/>
    </ligand>
</feature>
<organism evidence="10 11">
    <name type="scientific">Plasmodiophora brassicae</name>
    <name type="common">Clubroot disease agent</name>
    <dbReference type="NCBI Taxonomy" id="37360"/>
    <lineage>
        <taxon>Eukaryota</taxon>
        <taxon>Sar</taxon>
        <taxon>Rhizaria</taxon>
        <taxon>Endomyxa</taxon>
        <taxon>Phytomyxea</taxon>
        <taxon>Plasmodiophorida</taxon>
        <taxon>Plasmodiophoridae</taxon>
        <taxon>Plasmodiophora</taxon>
    </lineage>
</organism>
<dbReference type="PROSITE" id="PS00113">
    <property type="entry name" value="ADENYLATE_KINASE"/>
    <property type="match status" value="1"/>
</dbReference>
<comment type="catalytic activity">
    <reaction evidence="9">
        <text>CMP + ATP = CDP + ADP</text>
        <dbReference type="Rhea" id="RHEA:11600"/>
        <dbReference type="ChEBI" id="CHEBI:30616"/>
        <dbReference type="ChEBI" id="CHEBI:58069"/>
        <dbReference type="ChEBI" id="CHEBI:60377"/>
        <dbReference type="ChEBI" id="CHEBI:456216"/>
        <dbReference type="EC" id="2.7.4.14"/>
    </reaction>
</comment>
<comment type="catalytic activity">
    <reaction evidence="9">
        <text>dCMP + ATP = dCDP + ADP</text>
        <dbReference type="Rhea" id="RHEA:25094"/>
        <dbReference type="ChEBI" id="CHEBI:30616"/>
        <dbReference type="ChEBI" id="CHEBI:57566"/>
        <dbReference type="ChEBI" id="CHEBI:58593"/>
        <dbReference type="ChEBI" id="CHEBI:456216"/>
        <dbReference type="EC" id="2.7.4.14"/>
    </reaction>
</comment>
<evidence type="ECO:0000256" key="9">
    <source>
        <dbReference type="HAMAP-Rule" id="MF_03172"/>
    </source>
</evidence>
<proteinExistence type="inferred from homology"/>
<dbReference type="GO" id="GO:0033862">
    <property type="term" value="F:UMP kinase activity"/>
    <property type="evidence" value="ECO:0007669"/>
    <property type="project" value="RHEA"/>
</dbReference>
<dbReference type="GO" id="GO:0005634">
    <property type="term" value="C:nucleus"/>
    <property type="evidence" value="ECO:0007669"/>
    <property type="project" value="UniProtKB-SubCell"/>
</dbReference>
<keyword evidence="6 9" id="KW-0665">Pyrimidine biosynthesis</keyword>
<dbReference type="GO" id="GO:0005737">
    <property type="term" value="C:cytoplasm"/>
    <property type="evidence" value="ECO:0007669"/>
    <property type="project" value="UniProtKB-SubCell"/>
</dbReference>
<dbReference type="PANTHER" id="PTHR23359">
    <property type="entry name" value="NUCLEOTIDE KINASE"/>
    <property type="match status" value="1"/>
</dbReference>
<comment type="subunit">
    <text evidence="9">Monomer.</text>
</comment>
<dbReference type="GO" id="GO:0036430">
    <property type="term" value="F:CMP kinase activity"/>
    <property type="evidence" value="ECO:0007669"/>
    <property type="project" value="RHEA"/>
</dbReference>
<reference evidence="10 11" key="1">
    <citation type="submission" date="2018-03" db="EMBL/GenBank/DDBJ databases">
        <authorList>
            <person name="Fogelqvist J."/>
        </authorList>
    </citation>
    <scope>NUCLEOTIDE SEQUENCE [LARGE SCALE GENOMIC DNA]</scope>
</reference>
<dbReference type="CDD" id="cd01428">
    <property type="entry name" value="ADK"/>
    <property type="match status" value="1"/>
</dbReference>
<comment type="subcellular location">
    <subcellularLocation>
        <location evidence="9">Cytoplasm</location>
    </subcellularLocation>
    <subcellularLocation>
        <location evidence="9">Nucleus</location>
    </subcellularLocation>
</comment>
<dbReference type="HAMAP" id="MF_00235">
    <property type="entry name" value="Adenylate_kinase_Adk"/>
    <property type="match status" value="1"/>
</dbReference>
<evidence type="ECO:0000256" key="4">
    <source>
        <dbReference type="ARBA" id="ARBA00022777"/>
    </source>
</evidence>
<keyword evidence="7 9" id="KW-0539">Nucleus</keyword>
<gene>
    <name evidence="10" type="ORF">PLBR_LOCUS5993</name>
</gene>
<feature type="region of interest" description="LID" evidence="9">
    <location>
        <begin position="190"/>
        <end position="200"/>
    </location>
</feature>
<accession>A0A3P3YF18</accession>
<keyword evidence="5 9" id="KW-0067">ATP-binding</keyword>
<evidence type="ECO:0000256" key="7">
    <source>
        <dbReference type="ARBA" id="ARBA00023242"/>
    </source>
</evidence>
<dbReference type="PRINTS" id="PR00094">
    <property type="entry name" value="ADENYLTKNASE"/>
</dbReference>
<dbReference type="Proteomes" id="UP000290189">
    <property type="component" value="Unassembled WGS sequence"/>
</dbReference>
<comment type="cofactor">
    <cofactor evidence="9">
        <name>Mg(2+)</name>
        <dbReference type="ChEBI" id="CHEBI:18420"/>
    </cofactor>
    <text evidence="9">Binds 1 Mg(2+) ion per monomer.</text>
</comment>
<feature type="binding site" evidence="9">
    <location>
        <begin position="120"/>
        <end position="122"/>
    </location>
    <ligand>
        <name>a ribonucleoside 5'-phosphate</name>
        <dbReference type="ChEBI" id="CHEBI:58043"/>
    </ligand>
</feature>
<dbReference type="FunFam" id="3.40.50.300:FF:000315">
    <property type="entry name" value="Adenylate kinase 1"/>
    <property type="match status" value="1"/>
</dbReference>
<dbReference type="GO" id="GO:0036431">
    <property type="term" value="F:dCMP kinase activity"/>
    <property type="evidence" value="ECO:0007669"/>
    <property type="project" value="RHEA"/>
</dbReference>
<dbReference type="EC" id="2.7.4.14" evidence="9"/>
<evidence type="ECO:0000256" key="2">
    <source>
        <dbReference type="ARBA" id="ARBA00022679"/>
    </source>
</evidence>
<feature type="binding site" evidence="9">
    <location>
        <position position="191"/>
    </location>
    <ligand>
        <name>ATP</name>
        <dbReference type="ChEBI" id="CHEBI:30616"/>
    </ligand>
</feature>
<dbReference type="GO" id="GO:0005524">
    <property type="term" value="F:ATP binding"/>
    <property type="evidence" value="ECO:0007669"/>
    <property type="project" value="UniProtKB-KW"/>
</dbReference>
<dbReference type="GO" id="GO:0006207">
    <property type="term" value="P:'de novo' pyrimidine nucleobase biosynthetic process"/>
    <property type="evidence" value="ECO:0007669"/>
    <property type="project" value="InterPro"/>
</dbReference>
<protein>
    <recommendedName>
        <fullName evidence="9">UMP-CMP kinase</fullName>
        <ecNumber evidence="9">2.7.4.14</ecNumber>
    </recommendedName>
    <alternativeName>
        <fullName evidence="9">Deoxycytidylate kinase</fullName>
        <shortName evidence="9">CK</shortName>
        <shortName evidence="9">dCMP kinase</shortName>
    </alternativeName>
    <alternativeName>
        <fullName evidence="9">Uridine monophosphate/cytidine monophosphate kinase</fullName>
        <shortName evidence="9">UMP/CMP kinase</shortName>
        <shortName evidence="9">UMP/CMPK</shortName>
    </alternativeName>
</protein>
<feature type="binding site" evidence="9">
    <location>
        <position position="197"/>
    </location>
    <ligand>
        <name>a ribonucleoside 5'-phosphate</name>
        <dbReference type="ChEBI" id="CHEBI:58043"/>
    </ligand>
</feature>
<keyword evidence="2 9" id="KW-0808">Transferase</keyword>
<dbReference type="InterPro" id="IPR033690">
    <property type="entry name" value="Adenylat_kinase_CS"/>
</dbReference>
<comment type="similarity">
    <text evidence="9">Belongs to the adenylate kinase family. UMP-CMP kinase subfamily.</text>
</comment>
<comment type="catalytic activity">
    <reaction evidence="8 9">
        <text>UMP + ATP = UDP + ADP</text>
        <dbReference type="Rhea" id="RHEA:24400"/>
        <dbReference type="ChEBI" id="CHEBI:30616"/>
        <dbReference type="ChEBI" id="CHEBI:57865"/>
        <dbReference type="ChEBI" id="CHEBI:58223"/>
        <dbReference type="ChEBI" id="CHEBI:456216"/>
        <dbReference type="EC" id="2.7.4.14"/>
    </reaction>
</comment>
<keyword evidence="4 9" id="KW-0418">Kinase</keyword>
<keyword evidence="10" id="KW-0496">Mitochondrion</keyword>
<feature type="region of interest" description="NMPbind" evidence="9">
    <location>
        <begin position="92"/>
        <end position="122"/>
    </location>
</feature>
<evidence type="ECO:0000256" key="1">
    <source>
        <dbReference type="ARBA" id="ARBA00022490"/>
    </source>
</evidence>
<dbReference type="NCBIfam" id="TIGR01359">
    <property type="entry name" value="UMP_CMP_kin_fam"/>
    <property type="match status" value="1"/>
</dbReference>
<dbReference type="InterPro" id="IPR027417">
    <property type="entry name" value="P-loop_NTPase"/>
</dbReference>
<dbReference type="HAMAP" id="MF_03172">
    <property type="entry name" value="Adenylate_kinase_UMP_CMP_kin"/>
    <property type="match status" value="1"/>
</dbReference>
<evidence type="ECO:0000313" key="11">
    <source>
        <dbReference type="Proteomes" id="UP000290189"/>
    </source>
</evidence>
<feature type="binding site" evidence="9">
    <location>
        <begin position="151"/>
        <end position="154"/>
    </location>
    <ligand>
        <name>a ribonucleoside 5'-phosphate</name>
        <dbReference type="ChEBI" id="CHEBI:58043"/>
    </ligand>
</feature>
<evidence type="ECO:0000256" key="5">
    <source>
        <dbReference type="ARBA" id="ARBA00022840"/>
    </source>
</evidence>
<comment type="function">
    <text evidence="9">Catalyzes the phosphorylation of pyrimidine nucleoside monophosphates at the expense of ATP. Plays an important role in de novo pyrimidine nucleotide biosynthesis. Has preference for UMP and CMP as phosphate acceptors.</text>
</comment>
<dbReference type="GO" id="GO:0006221">
    <property type="term" value="P:pyrimidine nucleotide biosynthetic process"/>
    <property type="evidence" value="ECO:0007669"/>
    <property type="project" value="UniProtKB-UniRule"/>
</dbReference>
<evidence type="ECO:0000313" key="10">
    <source>
        <dbReference type="EMBL" id="SPQ98778.1"/>
    </source>
</evidence>
<feature type="binding site" evidence="9">
    <location>
        <begin position="72"/>
        <end position="77"/>
    </location>
    <ligand>
        <name>ATP</name>
        <dbReference type="ChEBI" id="CHEBI:30616"/>
    </ligand>
</feature>
<dbReference type="AlphaFoldDB" id="A0A3P3YF18"/>
<comment type="domain">
    <text evidence="9">Consists of three domains, a large central CORE domain and two small peripheral domains, NMPbind and LID, which undergo movements during catalysis. The LID domain closes over the site of phosphoryl transfer upon ATP binding. Assembling and dissambling the active center during each catalytic cycle provides an effective means to prevent ATP hydrolysis.</text>
</comment>
<dbReference type="EMBL" id="OVEO01000010">
    <property type="protein sequence ID" value="SPQ98778.1"/>
    <property type="molecule type" value="Genomic_DNA"/>
</dbReference>
<evidence type="ECO:0000256" key="8">
    <source>
        <dbReference type="ARBA" id="ARBA00048116"/>
    </source>
</evidence>
<sequence>MPTVLQPTLLPLQGSILGRPASRDAARAVTVTTICVAPRSLSLVAIVWCRSKLMAAAKQLAAQVVFVLGGPGAGKGTQCQRIVSEFGYVHLSAGDLLRAEQADPKSEHGALIKTCIKEGTIVPVEVTLALIKNAIANNMKSIGAFQFLIDGFPRNKDNLDGWNKVMTDVNVDFILFLDCPESVMESRLLSRGQTSGRTDDNIESIRKRFLTYQEQTKPIIDHFDALGKVRRVIASDPVDKVFQNVAKNFTKPAAGSKH</sequence>
<geneLocation type="mitochondrion" evidence="10"/>
<keyword evidence="3 9" id="KW-0547">Nucleotide-binding</keyword>
<dbReference type="SUPFAM" id="SSF52540">
    <property type="entry name" value="P-loop containing nucleoside triphosphate hydrolases"/>
    <property type="match status" value="1"/>
</dbReference>
<keyword evidence="1 9" id="KW-0963">Cytoplasm</keyword>
<dbReference type="InterPro" id="IPR000850">
    <property type="entry name" value="Adenylat/UMP-CMP_kin"/>
</dbReference>
<dbReference type="InterPro" id="IPR006266">
    <property type="entry name" value="UMP_CMP_kinase"/>
</dbReference>
<evidence type="ECO:0000256" key="3">
    <source>
        <dbReference type="ARBA" id="ARBA00022741"/>
    </source>
</evidence>
<name>A0A3P3YF18_PLABS</name>
<feature type="binding site" evidence="9">
    <location>
        <position position="158"/>
    </location>
    <ligand>
        <name>CMP</name>
        <dbReference type="ChEBI" id="CHEBI:60377"/>
    </ligand>
</feature>
<dbReference type="Pfam" id="PF00406">
    <property type="entry name" value="ADK"/>
    <property type="match status" value="1"/>
</dbReference>
<evidence type="ECO:0000256" key="6">
    <source>
        <dbReference type="ARBA" id="ARBA00022975"/>
    </source>
</evidence>